<evidence type="ECO:0008006" key="5">
    <source>
        <dbReference type="Google" id="ProtNLM"/>
    </source>
</evidence>
<dbReference type="PANTHER" id="PTHR35788">
    <property type="entry name" value="EXPORTED PROTEIN-RELATED"/>
    <property type="match status" value="1"/>
</dbReference>
<reference evidence="3 4" key="1">
    <citation type="submission" date="2019-11" db="EMBL/GenBank/DDBJ databases">
        <title>Whole-genome sequence of a the green, strictly anaerobic photosynthetic bacterium Heliobacillus mobilis DSM 6151.</title>
        <authorList>
            <person name="Kyndt J.A."/>
            <person name="Meyer T.E."/>
        </authorList>
    </citation>
    <scope>NUCLEOTIDE SEQUENCE [LARGE SCALE GENOMIC DNA]</scope>
    <source>
        <strain evidence="3 4">DSM 6151</strain>
    </source>
</reference>
<feature type="compositionally biased region" description="Polar residues" evidence="1">
    <location>
        <begin position="53"/>
        <end position="79"/>
    </location>
</feature>
<dbReference type="PANTHER" id="PTHR35788:SF1">
    <property type="entry name" value="EXPORTED PROTEIN"/>
    <property type="match status" value="1"/>
</dbReference>
<feature type="chain" id="PRO_5026333465" description="VanW like protein" evidence="2">
    <location>
        <begin position="31"/>
        <end position="393"/>
    </location>
</feature>
<dbReference type="InterPro" id="IPR007391">
    <property type="entry name" value="Vancomycin_resist_VanW"/>
</dbReference>
<proteinExistence type="predicted"/>
<dbReference type="EMBL" id="WNKU01000008">
    <property type="protein sequence ID" value="MTV49044.1"/>
    <property type="molecule type" value="Genomic_DNA"/>
</dbReference>
<keyword evidence="4" id="KW-1185">Reference proteome</keyword>
<dbReference type="Pfam" id="PF04294">
    <property type="entry name" value="VanW"/>
    <property type="match status" value="1"/>
</dbReference>
<gene>
    <name evidence="3" type="ORF">GJ688_08640</name>
</gene>
<keyword evidence="2" id="KW-0732">Signal</keyword>
<evidence type="ECO:0000313" key="4">
    <source>
        <dbReference type="Proteomes" id="UP000430670"/>
    </source>
</evidence>
<name>A0A6I3SJF9_HELMO</name>
<dbReference type="AlphaFoldDB" id="A0A6I3SJF9"/>
<sequence length="393" mass="41771">MIRLTYGQRNIFIGTAVLCTLLFFGTAAGAAPSVTAVNTSSSENTVPVYPAVPTQTSDPKSTANPTLPSQSSPASTQIPVTVEPVAGDTKSSEITKPNVTSSPGSSTPVTPGPASGSTSGTTQNQTPGNSPTVPLPAQTLPNGQNPAEKPTPPIPEIVRPPKGGTLILHISDNTFTFTAGEALTQLESGKWSYRPAISPKEATEEANNFVNWVPDGSFRLREGAVDRIAKAFLDAKDAEMTIPSWRVIADTLIPLTHVSVSGGQNSSTALSKIDGLVLPPKALFSFNRDVGPRTEETGFISGNVLQGNQYVREVGGGICFASTIVHQAVAQTGFEILEHHHHSIRAPYVEPGGDATVYYGVFDYRFRNGDYDLLFEKRETPEALGLRLWQAVE</sequence>
<organism evidence="3 4">
    <name type="scientific">Heliobacterium mobile</name>
    <name type="common">Heliobacillus mobilis</name>
    <dbReference type="NCBI Taxonomy" id="28064"/>
    <lineage>
        <taxon>Bacteria</taxon>
        <taxon>Bacillati</taxon>
        <taxon>Bacillota</taxon>
        <taxon>Clostridia</taxon>
        <taxon>Eubacteriales</taxon>
        <taxon>Heliobacteriaceae</taxon>
        <taxon>Heliobacterium</taxon>
    </lineage>
</organism>
<evidence type="ECO:0000313" key="3">
    <source>
        <dbReference type="EMBL" id="MTV49044.1"/>
    </source>
</evidence>
<feature type="compositionally biased region" description="Low complexity" evidence="1">
    <location>
        <begin position="100"/>
        <end position="122"/>
    </location>
</feature>
<evidence type="ECO:0000256" key="1">
    <source>
        <dbReference type="SAM" id="MobiDB-lite"/>
    </source>
</evidence>
<dbReference type="RefSeq" id="WP_155476149.1">
    <property type="nucleotide sequence ID" value="NZ_WNKU01000008.1"/>
</dbReference>
<dbReference type="Proteomes" id="UP000430670">
    <property type="component" value="Unassembled WGS sequence"/>
</dbReference>
<comment type="caution">
    <text evidence="3">The sequence shown here is derived from an EMBL/GenBank/DDBJ whole genome shotgun (WGS) entry which is preliminary data.</text>
</comment>
<feature type="signal peptide" evidence="2">
    <location>
        <begin position="1"/>
        <end position="30"/>
    </location>
</feature>
<feature type="compositionally biased region" description="Polar residues" evidence="1">
    <location>
        <begin position="123"/>
        <end position="132"/>
    </location>
</feature>
<protein>
    <recommendedName>
        <fullName evidence="5">VanW like protein</fullName>
    </recommendedName>
</protein>
<feature type="region of interest" description="Disordered" evidence="1">
    <location>
        <begin position="37"/>
        <end position="162"/>
    </location>
</feature>
<dbReference type="OrthoDB" id="9797191at2"/>
<accession>A0A6I3SJF9</accession>
<evidence type="ECO:0000256" key="2">
    <source>
        <dbReference type="SAM" id="SignalP"/>
    </source>
</evidence>
<dbReference type="InterPro" id="IPR052913">
    <property type="entry name" value="Glycopeptide_resist_protein"/>
</dbReference>